<dbReference type="AlphaFoldDB" id="A0A9I9EJB8"/>
<organism evidence="1">
    <name type="scientific">Cucumis melo</name>
    <name type="common">Muskmelon</name>
    <dbReference type="NCBI Taxonomy" id="3656"/>
    <lineage>
        <taxon>Eukaryota</taxon>
        <taxon>Viridiplantae</taxon>
        <taxon>Streptophyta</taxon>
        <taxon>Embryophyta</taxon>
        <taxon>Tracheophyta</taxon>
        <taxon>Spermatophyta</taxon>
        <taxon>Magnoliopsida</taxon>
        <taxon>eudicotyledons</taxon>
        <taxon>Gunneridae</taxon>
        <taxon>Pentapetalae</taxon>
        <taxon>rosids</taxon>
        <taxon>fabids</taxon>
        <taxon>Cucurbitales</taxon>
        <taxon>Cucurbitaceae</taxon>
        <taxon>Benincaseae</taxon>
        <taxon>Cucumis</taxon>
    </lineage>
</organism>
<sequence length="77" mass="8952">MDDATSFMRMGDRDGGGWVRGDVTTTVAASWTNTGWSRHNPLASDSNVATYRRWLTKKERFRMWRLRLTVNRSLTEN</sequence>
<reference evidence="1" key="1">
    <citation type="submission" date="2023-03" db="UniProtKB">
        <authorList>
            <consortium name="EnsemblPlants"/>
        </authorList>
    </citation>
    <scope>IDENTIFICATION</scope>
</reference>
<dbReference type="Gramene" id="MELO3C034220.2.1">
    <property type="protein sequence ID" value="MELO3C034220.2.1"/>
    <property type="gene ID" value="MELO3C034220.2"/>
</dbReference>
<protein>
    <submittedName>
        <fullName evidence="1">Uncharacterized protein</fullName>
    </submittedName>
</protein>
<proteinExistence type="predicted"/>
<dbReference type="EnsemblPlants" id="MELO3C034220.2.1">
    <property type="protein sequence ID" value="MELO3C034220.2.1"/>
    <property type="gene ID" value="MELO3C034220.2"/>
</dbReference>
<name>A0A9I9EJB8_CUCME</name>
<evidence type="ECO:0000313" key="1">
    <source>
        <dbReference type="EnsemblPlants" id="MELO3C034220.2.1"/>
    </source>
</evidence>
<accession>A0A9I9EJB8</accession>